<dbReference type="Gene3D" id="3.90.550.10">
    <property type="entry name" value="Spore Coat Polysaccharide Biosynthesis Protein SpsA, Chain A"/>
    <property type="match status" value="1"/>
</dbReference>
<dbReference type="GO" id="GO:0005737">
    <property type="term" value="C:cytoplasm"/>
    <property type="evidence" value="ECO:0007669"/>
    <property type="project" value="UniProtKB-SubCell"/>
</dbReference>
<comment type="subcellular location">
    <subcellularLocation>
        <location evidence="1">Cytoplasm</location>
    </subcellularLocation>
</comment>
<keyword evidence="6" id="KW-0119">Carbohydrate metabolism</keyword>
<dbReference type="InterPro" id="IPR004446">
    <property type="entry name" value="Heptose_bisP_phosphatase"/>
</dbReference>
<dbReference type="SUPFAM" id="SSF56784">
    <property type="entry name" value="HAD-like"/>
    <property type="match status" value="1"/>
</dbReference>
<dbReference type="RefSeq" id="WP_091388722.1">
    <property type="nucleotide sequence ID" value="NZ_FNUJ01000001.1"/>
</dbReference>
<dbReference type="InterPro" id="IPR006549">
    <property type="entry name" value="HAD-SF_hydro_IIIA"/>
</dbReference>
<dbReference type="EMBL" id="FNUJ01000001">
    <property type="protein sequence ID" value="SEF20954.1"/>
    <property type="molecule type" value="Genomic_DNA"/>
</dbReference>
<dbReference type="Gene3D" id="3.40.50.1000">
    <property type="entry name" value="HAD superfamily/HAD-like"/>
    <property type="match status" value="1"/>
</dbReference>
<dbReference type="InterPro" id="IPR006439">
    <property type="entry name" value="HAD-SF_hydro_IA"/>
</dbReference>
<evidence type="ECO:0000256" key="5">
    <source>
        <dbReference type="ARBA" id="ARBA00022801"/>
    </source>
</evidence>
<dbReference type="InterPro" id="IPR029044">
    <property type="entry name" value="Nucleotide-diphossugar_trans"/>
</dbReference>
<dbReference type="InterPro" id="IPR036412">
    <property type="entry name" value="HAD-like_sf"/>
</dbReference>
<dbReference type="AlphaFoldDB" id="A0A1H5Q4X7"/>
<keyword evidence="4" id="KW-0479">Metal-binding</keyword>
<accession>A0A1H5Q4X7</accession>
<dbReference type="InterPro" id="IPR023214">
    <property type="entry name" value="HAD_sf"/>
</dbReference>
<dbReference type="SUPFAM" id="SSF53448">
    <property type="entry name" value="Nucleotide-diphospho-sugar transferases"/>
    <property type="match status" value="1"/>
</dbReference>
<dbReference type="GO" id="GO:0016791">
    <property type="term" value="F:phosphatase activity"/>
    <property type="evidence" value="ECO:0007669"/>
    <property type="project" value="InterPro"/>
</dbReference>
<dbReference type="GO" id="GO:0046872">
    <property type="term" value="F:metal ion binding"/>
    <property type="evidence" value="ECO:0007669"/>
    <property type="project" value="UniProtKB-KW"/>
</dbReference>
<dbReference type="Proteomes" id="UP000198878">
    <property type="component" value="Unassembled WGS sequence"/>
</dbReference>
<keyword evidence="5" id="KW-0378">Hydrolase</keyword>
<evidence type="ECO:0000259" key="8">
    <source>
        <dbReference type="Pfam" id="PF00535"/>
    </source>
</evidence>
<protein>
    <recommendedName>
        <fullName evidence="7">D,D-heptose 1,7-bisphosphate phosphatase</fullName>
    </recommendedName>
</protein>
<evidence type="ECO:0000256" key="2">
    <source>
        <dbReference type="ARBA" id="ARBA00005628"/>
    </source>
</evidence>
<organism evidence="9 10">
    <name type="scientific">Amycolatopsis pretoriensis</name>
    <dbReference type="NCBI Taxonomy" id="218821"/>
    <lineage>
        <taxon>Bacteria</taxon>
        <taxon>Bacillati</taxon>
        <taxon>Actinomycetota</taxon>
        <taxon>Actinomycetes</taxon>
        <taxon>Pseudonocardiales</taxon>
        <taxon>Pseudonocardiaceae</taxon>
        <taxon>Amycolatopsis</taxon>
    </lineage>
</organism>
<comment type="similarity">
    <text evidence="2">Belongs to the GmhB family.</text>
</comment>
<dbReference type="InterPro" id="IPR001173">
    <property type="entry name" value="Glyco_trans_2-like"/>
</dbReference>
<dbReference type="GO" id="GO:0005975">
    <property type="term" value="P:carbohydrate metabolic process"/>
    <property type="evidence" value="ECO:0007669"/>
    <property type="project" value="InterPro"/>
</dbReference>
<dbReference type="STRING" id="218821.SAMN05421837_101636"/>
<dbReference type="NCBIfam" id="TIGR01656">
    <property type="entry name" value="Histidinol-ppas"/>
    <property type="match status" value="1"/>
</dbReference>
<evidence type="ECO:0000256" key="4">
    <source>
        <dbReference type="ARBA" id="ARBA00022723"/>
    </source>
</evidence>
<evidence type="ECO:0000256" key="1">
    <source>
        <dbReference type="ARBA" id="ARBA00004496"/>
    </source>
</evidence>
<dbReference type="NCBIfam" id="TIGR01662">
    <property type="entry name" value="HAD-SF-IIIA"/>
    <property type="match status" value="1"/>
</dbReference>
<dbReference type="InterPro" id="IPR006543">
    <property type="entry name" value="Histidinol-phos"/>
</dbReference>
<gene>
    <name evidence="9" type="ORF">SAMN05421837_101636</name>
</gene>
<evidence type="ECO:0000256" key="6">
    <source>
        <dbReference type="ARBA" id="ARBA00023277"/>
    </source>
</evidence>
<evidence type="ECO:0000256" key="3">
    <source>
        <dbReference type="ARBA" id="ARBA00022490"/>
    </source>
</evidence>
<name>A0A1H5Q4X7_9PSEU</name>
<evidence type="ECO:0000313" key="9">
    <source>
        <dbReference type="EMBL" id="SEF20954.1"/>
    </source>
</evidence>
<dbReference type="NCBIfam" id="TIGR01509">
    <property type="entry name" value="HAD-SF-IA-v3"/>
    <property type="match status" value="1"/>
</dbReference>
<sequence length="492" mass="52349">MTTSLDYTVVIPTTGRETLRPLLETVLGGDGPRPAEILVVDDRPGGSELDVPGGVRVLRSGGRGPAGARNLGWRTAASEWIAFVDDDVVLAPDWPRQLAEDLLWLPPEVAASQGRITVPLPADRRPTDDERGTAGLETARWITADMAYRRAALVEVNGFDERFPRAFREDSDLALRVAEAGYRIDQGERLTTHPARRSGFFYSVKAQRGNADNALMRAKHGVLWRQRTGAGQGRLGLHALSTVAGLTALALPLLRQRGKAVLAAGIWAGLTAEFATRRILPGPRTPGEVARMAVTSALIPPAACYHRVRGEIAARRPKPPVAVLFDRDDTLIVDVPYLNDPAGVRPVPGAADLVRGLRDRGIPVGIVSNQSGVAKGLIAPHQLAAVNARVDELLGPFGTWQVCVHDDGDGCECRKPRPGMVLRAADELGVDPASCVVIGDTGADVDAALAAGARAVLVPTARTLEPEIARARRHAAVARDLSEALRVAGVAG</sequence>
<dbReference type="PANTHER" id="PTHR42891">
    <property type="entry name" value="D-GLYCERO-BETA-D-MANNO-HEPTOSE-1,7-BISPHOSPHATE 7-PHOSPHATASE"/>
    <property type="match status" value="1"/>
</dbReference>
<dbReference type="Pfam" id="PF13242">
    <property type="entry name" value="Hydrolase_like"/>
    <property type="match status" value="1"/>
</dbReference>
<dbReference type="Pfam" id="PF00535">
    <property type="entry name" value="Glycos_transf_2"/>
    <property type="match status" value="1"/>
</dbReference>
<dbReference type="PANTHER" id="PTHR42891:SF1">
    <property type="entry name" value="D-GLYCERO-BETA-D-MANNO-HEPTOSE-1,7-BISPHOSPHATE 7-PHOSPHATASE"/>
    <property type="match status" value="1"/>
</dbReference>
<evidence type="ECO:0000256" key="7">
    <source>
        <dbReference type="ARBA" id="ARBA00031828"/>
    </source>
</evidence>
<keyword evidence="10" id="KW-1185">Reference proteome</keyword>
<keyword evidence="3" id="KW-0963">Cytoplasm</keyword>
<reference evidence="10" key="1">
    <citation type="submission" date="2016-10" db="EMBL/GenBank/DDBJ databases">
        <authorList>
            <person name="Varghese N."/>
            <person name="Submissions S."/>
        </authorList>
    </citation>
    <scope>NUCLEOTIDE SEQUENCE [LARGE SCALE GENOMIC DNA]</scope>
    <source>
        <strain evidence="10">DSM 44654</strain>
    </source>
</reference>
<proteinExistence type="inferred from homology"/>
<feature type="domain" description="Glycosyltransferase 2-like" evidence="8">
    <location>
        <begin position="8"/>
        <end position="111"/>
    </location>
</feature>
<evidence type="ECO:0000313" key="10">
    <source>
        <dbReference type="Proteomes" id="UP000198878"/>
    </source>
</evidence>